<evidence type="ECO:0008006" key="4">
    <source>
        <dbReference type="Google" id="ProtNLM"/>
    </source>
</evidence>
<protein>
    <recommendedName>
        <fullName evidence="4">DUF3017 domain-containing protein</fullName>
    </recommendedName>
</protein>
<keyword evidence="1" id="KW-0472">Membrane</keyword>
<gene>
    <name evidence="2" type="ORF">ACFFH7_45525</name>
</gene>
<reference evidence="2 3" key="1">
    <citation type="submission" date="2024-09" db="EMBL/GenBank/DDBJ databases">
        <authorList>
            <person name="Sun Q."/>
            <person name="Mori K."/>
        </authorList>
    </citation>
    <scope>NUCLEOTIDE SEQUENCE [LARGE SCALE GENOMIC DNA]</scope>
    <source>
        <strain evidence="2 3">TBRC 1432</strain>
    </source>
</reference>
<dbReference type="EMBL" id="JBHLUD010000020">
    <property type="protein sequence ID" value="MFC0548837.1"/>
    <property type="molecule type" value="Genomic_DNA"/>
</dbReference>
<name>A0ABV6N8Q3_9PSEU</name>
<accession>A0ABV6N8Q3</accession>
<keyword evidence="1" id="KW-0812">Transmembrane</keyword>
<evidence type="ECO:0000313" key="3">
    <source>
        <dbReference type="Proteomes" id="UP001589810"/>
    </source>
</evidence>
<feature type="transmembrane region" description="Helical" evidence="1">
    <location>
        <begin position="47"/>
        <end position="68"/>
    </location>
</feature>
<keyword evidence="1" id="KW-1133">Transmembrane helix</keyword>
<dbReference type="Proteomes" id="UP001589810">
    <property type="component" value="Unassembled WGS sequence"/>
</dbReference>
<evidence type="ECO:0000313" key="2">
    <source>
        <dbReference type="EMBL" id="MFC0548837.1"/>
    </source>
</evidence>
<feature type="transmembrane region" description="Helical" evidence="1">
    <location>
        <begin position="6"/>
        <end position="27"/>
    </location>
</feature>
<organism evidence="2 3">
    <name type="scientific">Kutzneria chonburiensis</name>
    <dbReference type="NCBI Taxonomy" id="1483604"/>
    <lineage>
        <taxon>Bacteria</taxon>
        <taxon>Bacillati</taxon>
        <taxon>Actinomycetota</taxon>
        <taxon>Actinomycetes</taxon>
        <taxon>Pseudonocardiales</taxon>
        <taxon>Pseudonocardiaceae</taxon>
        <taxon>Kutzneria</taxon>
    </lineage>
</organism>
<evidence type="ECO:0000256" key="1">
    <source>
        <dbReference type="SAM" id="Phobius"/>
    </source>
</evidence>
<keyword evidence="3" id="KW-1185">Reference proteome</keyword>
<sequence>MSETTFVTVAAVLGPVWLAVIVVRTVLAEKAAVPGLPLRRTLRIRALDHAGIVLGTLLFLALIGRMIAALA</sequence>
<dbReference type="RefSeq" id="WP_273940584.1">
    <property type="nucleotide sequence ID" value="NZ_CP097263.1"/>
</dbReference>
<comment type="caution">
    <text evidence="2">The sequence shown here is derived from an EMBL/GenBank/DDBJ whole genome shotgun (WGS) entry which is preliminary data.</text>
</comment>
<proteinExistence type="predicted"/>